<dbReference type="InterPro" id="IPR002550">
    <property type="entry name" value="CNNM"/>
</dbReference>
<accession>A0A9D4YYZ4</accession>
<evidence type="ECO:0000256" key="8">
    <source>
        <dbReference type="SAM" id="Phobius"/>
    </source>
</evidence>
<dbReference type="InterPro" id="IPR045095">
    <property type="entry name" value="ACDP"/>
</dbReference>
<dbReference type="Gene3D" id="3.10.580.10">
    <property type="entry name" value="CBS-domain"/>
    <property type="match status" value="1"/>
</dbReference>
<organism evidence="10 11">
    <name type="scientific">Chlorella vulgaris</name>
    <name type="common">Green alga</name>
    <dbReference type="NCBI Taxonomy" id="3077"/>
    <lineage>
        <taxon>Eukaryota</taxon>
        <taxon>Viridiplantae</taxon>
        <taxon>Chlorophyta</taxon>
        <taxon>core chlorophytes</taxon>
        <taxon>Trebouxiophyceae</taxon>
        <taxon>Chlorellales</taxon>
        <taxon>Chlorellaceae</taxon>
        <taxon>Chlorella clade</taxon>
        <taxon>Chlorella</taxon>
    </lineage>
</organism>
<dbReference type="OrthoDB" id="5353557at2759"/>
<dbReference type="InterPro" id="IPR044751">
    <property type="entry name" value="Ion_transp-like_CBS"/>
</dbReference>
<evidence type="ECO:0000313" key="11">
    <source>
        <dbReference type="Proteomes" id="UP001055712"/>
    </source>
</evidence>
<feature type="transmembrane region" description="Helical" evidence="8">
    <location>
        <begin position="106"/>
        <end position="126"/>
    </location>
</feature>
<dbReference type="AlphaFoldDB" id="A0A9D4YYZ4"/>
<evidence type="ECO:0000259" key="9">
    <source>
        <dbReference type="PROSITE" id="PS51846"/>
    </source>
</evidence>
<keyword evidence="11" id="KW-1185">Reference proteome</keyword>
<dbReference type="PANTHER" id="PTHR12064">
    <property type="entry name" value="METAL TRANSPORTER CNNM"/>
    <property type="match status" value="1"/>
</dbReference>
<keyword evidence="3" id="KW-0677">Repeat</keyword>
<feature type="region of interest" description="Disordered" evidence="7">
    <location>
        <begin position="651"/>
        <end position="798"/>
    </location>
</feature>
<dbReference type="PANTHER" id="PTHR12064:SF97">
    <property type="entry name" value="METAL TRANSPORTER CNNM-5"/>
    <property type="match status" value="1"/>
</dbReference>
<comment type="subcellular location">
    <subcellularLocation>
        <location evidence="1">Membrane</location>
        <topology evidence="1">Multi-pass membrane protein</topology>
    </subcellularLocation>
</comment>
<gene>
    <name evidence="10" type="ORF">D9Q98_003463</name>
</gene>
<dbReference type="CDD" id="cd04590">
    <property type="entry name" value="CBS_pair_CorC_HlyC_assoc"/>
    <property type="match status" value="1"/>
</dbReference>
<reference evidence="10" key="1">
    <citation type="journal article" date="2019" name="Plant J.">
        <title>Chlorella vulgaris genome assembly and annotation reveals the molecular basis for metabolic acclimation to high light conditions.</title>
        <authorList>
            <person name="Cecchin M."/>
            <person name="Marcolungo L."/>
            <person name="Rossato M."/>
            <person name="Girolomoni L."/>
            <person name="Cosentino E."/>
            <person name="Cuine S."/>
            <person name="Li-Beisson Y."/>
            <person name="Delledonne M."/>
            <person name="Ballottari M."/>
        </authorList>
    </citation>
    <scope>NUCLEOTIDE SEQUENCE</scope>
    <source>
        <strain evidence="10">211/11P</strain>
    </source>
</reference>
<dbReference type="GO" id="GO:0010960">
    <property type="term" value="P:magnesium ion homeostasis"/>
    <property type="evidence" value="ECO:0007669"/>
    <property type="project" value="InterPro"/>
</dbReference>
<dbReference type="PROSITE" id="PS51846">
    <property type="entry name" value="CNNM"/>
    <property type="match status" value="1"/>
</dbReference>
<feature type="region of interest" description="Disordered" evidence="7">
    <location>
        <begin position="362"/>
        <end position="419"/>
    </location>
</feature>
<evidence type="ECO:0000256" key="6">
    <source>
        <dbReference type="PROSITE-ProRule" id="PRU01193"/>
    </source>
</evidence>
<dbReference type="Pfam" id="PF01595">
    <property type="entry name" value="CNNM"/>
    <property type="match status" value="1"/>
</dbReference>
<dbReference type="GO" id="GO:0005737">
    <property type="term" value="C:cytoplasm"/>
    <property type="evidence" value="ECO:0007669"/>
    <property type="project" value="TreeGrafter"/>
</dbReference>
<dbReference type="EMBL" id="SIDB01000004">
    <property type="protein sequence ID" value="KAI3433654.1"/>
    <property type="molecule type" value="Genomic_DNA"/>
</dbReference>
<dbReference type="GO" id="GO:0030026">
    <property type="term" value="P:intracellular manganese ion homeostasis"/>
    <property type="evidence" value="ECO:0007669"/>
    <property type="project" value="TreeGrafter"/>
</dbReference>
<feature type="compositionally biased region" description="Gly residues" evidence="7">
    <location>
        <begin position="575"/>
        <end position="586"/>
    </location>
</feature>
<comment type="caution">
    <text evidence="10">The sequence shown here is derived from an EMBL/GenBank/DDBJ whole genome shotgun (WGS) entry which is preliminary data.</text>
</comment>
<sequence length="798" mass="82823">MGSLQAQALWRHGMLQSCGPGGGPCAGGPAPQPSPVKPGEGEEEVPFVPLLLLAIFLVSMAGLMSGLTLGLMSLDQVDLEILRRSGTEKQKRLAQDIQPVLRRPHVLLVTLLVCNAVAAEALPLVLDRMADPITAVLVSVTVVLLFGEIIPQAACSRYGLQIGAYSAPFVRLLMFVTAPISLPIGWVLDRVLGDRHTALFRRAELKALMDIHGEAKEGGGHLSADEVCIIKGALDMTHKTARDAMTPIDMVFMLPADARLDEHTLTAIMASGHSRIPVCRPGDRGSILGIMLVKELLLVDASQGKMVGRQKVRSIPFVRADTPLYDMLKLFEIGRSHMAVLMQLRKEAAARRRKEREASLMIDIDSLSDDPSEKSQGDNGGVGGGGGNGGGGDDEDDEDDDEEEGSLSPRRTATREDFIFDPTDYEPVGIITIEDVLEELLQAEILDETDQFVDNLQRTPINTALLMGSLPPHLRGVLSDRAHLPRIGGAAFMHDARTGGGSLAAAAAAASHGGDLGLGLALGLGLGRQQGAQVAAAVAAADAEAGSGAASPHPKPGAPSLSPRSPRSGAVSPVPGGGGGGGGAGGLRPPRPPPSARGGGGGAAAQPGATAGGSMHGGLLYKQGAVGAALVAEALRHEVALQMATAAAASRDAGAAGSGQPPTGRHFRSRSRSRSPLPRHPSADEALLGHPPQQPGAAAAAAAAAAAGQQQWQQQSEPVPMLFPGLPRSRSDAAANSSGASTPRMVNRSIVPLAQPPARRSTNVTTRVQEQMDLLQPLLISSRRNSNKSQESELSGPS</sequence>
<evidence type="ECO:0000256" key="4">
    <source>
        <dbReference type="ARBA" id="ARBA00022989"/>
    </source>
</evidence>
<feature type="compositionally biased region" description="Acidic residues" evidence="7">
    <location>
        <begin position="392"/>
        <end position="405"/>
    </location>
</feature>
<evidence type="ECO:0000256" key="2">
    <source>
        <dbReference type="ARBA" id="ARBA00022692"/>
    </source>
</evidence>
<dbReference type="InterPro" id="IPR046342">
    <property type="entry name" value="CBS_dom_sf"/>
</dbReference>
<evidence type="ECO:0000256" key="3">
    <source>
        <dbReference type="ARBA" id="ARBA00022737"/>
    </source>
</evidence>
<dbReference type="GO" id="GO:0016020">
    <property type="term" value="C:membrane"/>
    <property type="evidence" value="ECO:0007669"/>
    <property type="project" value="UniProtKB-SubCell"/>
</dbReference>
<feature type="compositionally biased region" description="Gly residues" evidence="7">
    <location>
        <begin position="378"/>
        <end position="391"/>
    </location>
</feature>
<feature type="region of interest" description="Disordered" evidence="7">
    <location>
        <begin position="546"/>
        <end position="610"/>
    </location>
</feature>
<reference evidence="10" key="2">
    <citation type="submission" date="2020-11" db="EMBL/GenBank/DDBJ databases">
        <authorList>
            <person name="Cecchin M."/>
            <person name="Marcolungo L."/>
            <person name="Rossato M."/>
            <person name="Girolomoni L."/>
            <person name="Cosentino E."/>
            <person name="Cuine S."/>
            <person name="Li-Beisson Y."/>
            <person name="Delledonne M."/>
            <person name="Ballottari M."/>
        </authorList>
    </citation>
    <scope>NUCLEOTIDE SEQUENCE</scope>
    <source>
        <strain evidence="10">211/11P</strain>
        <tissue evidence="10">Whole cell</tissue>
    </source>
</reference>
<keyword evidence="4 6" id="KW-1133">Transmembrane helix</keyword>
<feature type="transmembrane region" description="Helical" evidence="8">
    <location>
        <begin position="47"/>
        <end position="74"/>
    </location>
</feature>
<feature type="compositionally biased region" description="Low complexity" evidence="7">
    <location>
        <begin position="695"/>
        <end position="715"/>
    </location>
</feature>
<dbReference type="Proteomes" id="UP001055712">
    <property type="component" value="Unassembled WGS sequence"/>
</dbReference>
<evidence type="ECO:0000256" key="1">
    <source>
        <dbReference type="ARBA" id="ARBA00004141"/>
    </source>
</evidence>
<evidence type="ECO:0000313" key="10">
    <source>
        <dbReference type="EMBL" id="KAI3433654.1"/>
    </source>
</evidence>
<feature type="transmembrane region" description="Helical" evidence="8">
    <location>
        <begin position="162"/>
        <end position="188"/>
    </location>
</feature>
<feature type="domain" description="CNNM transmembrane" evidence="9">
    <location>
        <begin position="43"/>
        <end position="226"/>
    </location>
</feature>
<proteinExistence type="predicted"/>
<evidence type="ECO:0000256" key="5">
    <source>
        <dbReference type="ARBA" id="ARBA00023136"/>
    </source>
</evidence>
<feature type="region of interest" description="Disordered" evidence="7">
    <location>
        <begin position="21"/>
        <end position="41"/>
    </location>
</feature>
<dbReference type="SUPFAM" id="SSF54631">
    <property type="entry name" value="CBS-domain pair"/>
    <property type="match status" value="1"/>
</dbReference>
<feature type="compositionally biased region" description="Polar residues" evidence="7">
    <location>
        <begin position="760"/>
        <end position="769"/>
    </location>
</feature>
<feature type="compositionally biased region" description="Low complexity" evidence="7">
    <location>
        <begin position="562"/>
        <end position="574"/>
    </location>
</feature>
<keyword evidence="2 6" id="KW-0812">Transmembrane</keyword>
<protein>
    <recommendedName>
        <fullName evidence="9">CNNM transmembrane domain-containing protein</fullName>
    </recommendedName>
</protein>
<keyword evidence="5 6" id="KW-0472">Membrane</keyword>
<name>A0A9D4YYZ4_CHLVU</name>
<evidence type="ECO:0000256" key="7">
    <source>
        <dbReference type="SAM" id="MobiDB-lite"/>
    </source>
</evidence>
<feature type="compositionally biased region" description="Polar residues" evidence="7">
    <location>
        <begin position="782"/>
        <end position="798"/>
    </location>
</feature>
<feature type="transmembrane region" description="Helical" evidence="8">
    <location>
        <begin position="132"/>
        <end position="150"/>
    </location>
</feature>